<dbReference type="Proteomes" id="UP000825434">
    <property type="component" value="Chromosome 1"/>
</dbReference>
<dbReference type="InterPro" id="IPR037353">
    <property type="entry name" value="ASH2"/>
</dbReference>
<evidence type="ECO:0000256" key="1">
    <source>
        <dbReference type="ARBA" id="ARBA00004123"/>
    </source>
</evidence>
<accession>A0ABX8I1D7</accession>
<sequence>MTEVSGYCRRVSFNNVHPDDEASSRFYNYSFNEPVSPTDNRLFNYAFSHKRARLPEPPSKSILKNRLSKQQLTDNLARARSLGVSYHDINDLVDCPPETVPRSELALVSDDDDEDDKSPRGSVAELSPFGRRKSYSGMSDEELMALDPQFNTPKSSDINSFKFDSQQTYYRNSPRRSSVAPPIISKQVIYPSSNENNYPSISLTTKHEDYDHNISTARKLLTVLSGRKHTWNSLDWLLQNQKTSDIGFLQNGDYLIVAALVPLKYFNANTQRKKNALEDRLYKKCEHLLNYILQSLPDQSLCLKVTVEFIIDVAPADPMTLGGKKAPPVGTKFMLDHIFKQYSPNLVILGNKSTNLNFKYPMRKSKVSSSMSSASTPNNGLALSKFASAPQMSSNDDHEMYLIKLSSYVIKYSPVPVIVVGTSNTMMRKREKQSSVTFSDHTRGVKGQLEIPSQNNRKNSAASTASIESYAGQQPDDTSLCSSTESSQHVTMGERLNEIETSESESKFQDMLAIISTSSLRESKDYLTSVNDNSKNSPTRLNNKVHEAYQSYHHSRGGGNPATRTMSNSSGGKPYKVKSMISYSEEEERKNEKKLNDKRLKKSISQTSSGSSNGDKKLSTCTSNINYNFFMEAPAEPKQASEAPEAAVQPETPTASAIEPQVAPPPKVEEKPSEPTANTTRSKTKEEGLSASELKQRAANVKVHPRLKPTPFEADNFDVEPIVTQDFQNQGITFAQYDDLPLNKRGFKYKPCRPNRAFSSNLYSTTDYAPHRVRVSYFDRSTGIACSEDMNAVTTQQGWLSARSNVGIREGKWYFEFDILNANNTSGKSHVRVGVARKEAALEAPVGFDGYGYGLRDLNGQKITLSRPKPFMEDEEGFSTGDTIGFLVELPSIEEQRRHNEQFAKDSHTNKKRKKAGQLAADEEEKKLNLHSNIVRDQIPIKYKNALYFEQFEYTPTKQMDHLLNPVTVFGEKAFLETVDKPPTLPTIPNSKITVFKNGKSHGTMFEDIYSFLPLNVDNDAAASDANTKQQQNAAYRNTDDGSLGYYPMMSAFSEGVVSLNAGPDFKFPVPSGSRLVF</sequence>
<feature type="domain" description="SPRY" evidence="5">
    <location>
        <begin position="810"/>
        <end position="1066"/>
    </location>
</feature>
<keyword evidence="7" id="KW-1185">Reference proteome</keyword>
<dbReference type="CDD" id="cd12872">
    <property type="entry name" value="SPRY_Ash2"/>
    <property type="match status" value="1"/>
</dbReference>
<dbReference type="InterPro" id="IPR013320">
    <property type="entry name" value="ConA-like_dom_sf"/>
</dbReference>
<feature type="region of interest" description="Disordered" evidence="4">
    <location>
        <begin position="551"/>
        <end position="619"/>
    </location>
</feature>
<dbReference type="SMART" id="SM00449">
    <property type="entry name" value="SPRY"/>
    <property type="match status" value="1"/>
</dbReference>
<evidence type="ECO:0000259" key="5">
    <source>
        <dbReference type="SMART" id="SM00449"/>
    </source>
</evidence>
<evidence type="ECO:0000256" key="4">
    <source>
        <dbReference type="SAM" id="MobiDB-lite"/>
    </source>
</evidence>
<protein>
    <recommendedName>
        <fullName evidence="5">SPRY domain-containing protein</fullName>
    </recommendedName>
</protein>
<dbReference type="PANTHER" id="PTHR10598:SF0">
    <property type="entry name" value="SET1_ASH2 HISTONE METHYLTRANSFERASE COMPLEX SUBUNIT ASH2"/>
    <property type="match status" value="1"/>
</dbReference>
<organism evidence="6 7">
    <name type="scientific">Candidozyma haemuli</name>
    <dbReference type="NCBI Taxonomy" id="45357"/>
    <lineage>
        <taxon>Eukaryota</taxon>
        <taxon>Fungi</taxon>
        <taxon>Dikarya</taxon>
        <taxon>Ascomycota</taxon>
        <taxon>Saccharomycotina</taxon>
        <taxon>Pichiomycetes</taxon>
        <taxon>Metschnikowiaceae</taxon>
        <taxon>Candidozyma</taxon>
    </lineage>
</organism>
<feature type="region of interest" description="Disordered" evidence="4">
    <location>
        <begin position="901"/>
        <end position="923"/>
    </location>
</feature>
<evidence type="ECO:0000256" key="2">
    <source>
        <dbReference type="ARBA" id="ARBA00023242"/>
    </source>
</evidence>
<evidence type="ECO:0000313" key="6">
    <source>
        <dbReference type="EMBL" id="QWU87019.1"/>
    </source>
</evidence>
<keyword evidence="2" id="KW-0539">Nucleus</keyword>
<feature type="compositionally biased region" description="Low complexity" evidence="4">
    <location>
        <begin position="603"/>
        <end position="612"/>
    </location>
</feature>
<dbReference type="PANTHER" id="PTHR10598">
    <property type="entry name" value="SET1/ASH2 HISTONE METHYLTRANSFERASE COMPLEX SUBUNIT ASH2"/>
    <property type="match status" value="1"/>
</dbReference>
<dbReference type="InterPro" id="IPR043136">
    <property type="entry name" value="B30.2/SPRY_sf"/>
</dbReference>
<dbReference type="Gene3D" id="2.60.120.920">
    <property type="match status" value="1"/>
</dbReference>
<feature type="region of interest" description="Disordered" evidence="4">
    <location>
        <begin position="429"/>
        <end position="493"/>
    </location>
</feature>
<gene>
    <name evidence="6" type="ORF">CA3LBN_001237</name>
</gene>
<feature type="compositionally biased region" description="Polar residues" evidence="4">
    <location>
        <begin position="451"/>
        <end position="490"/>
    </location>
</feature>
<feature type="compositionally biased region" description="Polar residues" evidence="4">
    <location>
        <begin position="562"/>
        <end position="571"/>
    </location>
</feature>
<evidence type="ECO:0000313" key="7">
    <source>
        <dbReference type="Proteomes" id="UP000825434"/>
    </source>
</evidence>
<comment type="similarity">
    <text evidence="3">Belongs to the cclA family.</text>
</comment>
<comment type="subcellular location">
    <subcellularLocation>
        <location evidence="1">Nucleus</location>
    </subcellularLocation>
</comment>
<feature type="compositionally biased region" description="Basic and acidic residues" evidence="4">
    <location>
        <begin position="587"/>
        <end position="598"/>
    </location>
</feature>
<feature type="region of interest" description="Disordered" evidence="4">
    <location>
        <begin position="635"/>
        <end position="700"/>
    </location>
</feature>
<name>A0ABX8I1D7_9ASCO</name>
<reference evidence="6 7" key="1">
    <citation type="submission" date="2021-06" db="EMBL/GenBank/DDBJ databases">
        <title>Candida outbreak in Lebanon.</title>
        <authorList>
            <person name="Finianos M."/>
        </authorList>
    </citation>
    <scope>NUCLEOTIDE SEQUENCE [LARGE SCALE GENOMIC DNA]</scope>
    <source>
        <strain evidence="6">CA3LBN</strain>
    </source>
</reference>
<dbReference type="EMBL" id="CP076661">
    <property type="protein sequence ID" value="QWU87019.1"/>
    <property type="molecule type" value="Genomic_DNA"/>
</dbReference>
<dbReference type="SUPFAM" id="SSF49899">
    <property type="entry name" value="Concanavalin A-like lectins/glucanases"/>
    <property type="match status" value="1"/>
</dbReference>
<evidence type="ECO:0000256" key="3">
    <source>
        <dbReference type="ARBA" id="ARBA00038149"/>
    </source>
</evidence>
<proteinExistence type="inferred from homology"/>
<dbReference type="InterPro" id="IPR003877">
    <property type="entry name" value="SPRY_dom"/>
</dbReference>
<feature type="region of interest" description="Disordered" evidence="4">
    <location>
        <begin position="107"/>
        <end position="135"/>
    </location>
</feature>